<comment type="similarity">
    <text evidence="1">Belongs to the peptidase C40 family.</text>
</comment>
<evidence type="ECO:0000313" key="7">
    <source>
        <dbReference type="EMBL" id="QMW81188.1"/>
    </source>
</evidence>
<gene>
    <name evidence="7" type="ORF">E5259_28495</name>
</gene>
<keyword evidence="4" id="KW-0788">Thiol protease</keyword>
<dbReference type="RefSeq" id="WP_018596840.1">
    <property type="nucleotide sequence ID" value="NZ_CABLBP010000036.1"/>
</dbReference>
<name>A0A7G5N2U5_9FIRM</name>
<dbReference type="Pfam" id="PF18013">
    <property type="entry name" value="Phage_lysozyme2"/>
    <property type="match status" value="1"/>
</dbReference>
<feature type="domain" description="Phage tail lysozyme" evidence="6">
    <location>
        <begin position="17"/>
        <end position="169"/>
    </location>
</feature>
<feature type="domain" description="NlpC/P60" evidence="5">
    <location>
        <begin position="200"/>
        <end position="285"/>
    </location>
</feature>
<dbReference type="InterPro" id="IPR000064">
    <property type="entry name" value="NLP_P60_dom"/>
</dbReference>
<evidence type="ECO:0000256" key="2">
    <source>
        <dbReference type="ARBA" id="ARBA00022670"/>
    </source>
</evidence>
<dbReference type="Gene3D" id="1.10.530.10">
    <property type="match status" value="1"/>
</dbReference>
<accession>A0A7G5N2U5</accession>
<evidence type="ECO:0000256" key="4">
    <source>
        <dbReference type="ARBA" id="ARBA00022807"/>
    </source>
</evidence>
<keyword evidence="3" id="KW-0378">Hydrolase</keyword>
<dbReference type="EMBL" id="CP039126">
    <property type="protein sequence ID" value="QMW81188.1"/>
    <property type="molecule type" value="Genomic_DNA"/>
</dbReference>
<dbReference type="AlphaFoldDB" id="A0A7G5N2U5"/>
<keyword evidence="2" id="KW-0645">Protease</keyword>
<evidence type="ECO:0000259" key="6">
    <source>
        <dbReference type="Pfam" id="PF18013"/>
    </source>
</evidence>
<protein>
    <submittedName>
        <fullName evidence="7">Peptidase M23</fullName>
    </submittedName>
</protein>
<organism evidence="7 8">
    <name type="scientific">Blautia producta</name>
    <dbReference type="NCBI Taxonomy" id="33035"/>
    <lineage>
        <taxon>Bacteria</taxon>
        <taxon>Bacillati</taxon>
        <taxon>Bacillota</taxon>
        <taxon>Clostridia</taxon>
        <taxon>Lachnospirales</taxon>
        <taxon>Lachnospiraceae</taxon>
        <taxon>Blautia</taxon>
    </lineage>
</organism>
<evidence type="ECO:0000259" key="5">
    <source>
        <dbReference type="Pfam" id="PF00877"/>
    </source>
</evidence>
<dbReference type="Pfam" id="PF00877">
    <property type="entry name" value="NLPC_P60"/>
    <property type="match status" value="1"/>
</dbReference>
<dbReference type="Gene3D" id="3.90.1720.10">
    <property type="entry name" value="endopeptidase domain like (from Nostoc punctiforme)"/>
    <property type="match status" value="1"/>
</dbReference>
<dbReference type="GeneID" id="75053319"/>
<proteinExistence type="inferred from homology"/>
<evidence type="ECO:0000313" key="8">
    <source>
        <dbReference type="Proteomes" id="UP000515789"/>
    </source>
</evidence>
<reference evidence="7 8" key="1">
    <citation type="submission" date="2019-04" db="EMBL/GenBank/DDBJ databases">
        <authorList>
            <person name="Schori C."/>
            <person name="Ahrens C."/>
        </authorList>
    </citation>
    <scope>NUCLEOTIDE SEQUENCE [LARGE SCALE GENOMIC DNA]</scope>
    <source>
        <strain evidence="7 8">DSM 2950</strain>
    </source>
</reference>
<dbReference type="SUPFAM" id="SSF54001">
    <property type="entry name" value="Cysteine proteinases"/>
    <property type="match status" value="1"/>
</dbReference>
<evidence type="ECO:0000256" key="1">
    <source>
        <dbReference type="ARBA" id="ARBA00007074"/>
    </source>
</evidence>
<dbReference type="InterPro" id="IPR038765">
    <property type="entry name" value="Papain-like_cys_pep_sf"/>
</dbReference>
<evidence type="ECO:0000256" key="3">
    <source>
        <dbReference type="ARBA" id="ARBA00022801"/>
    </source>
</evidence>
<dbReference type="Proteomes" id="UP000515789">
    <property type="component" value="Chromosome"/>
</dbReference>
<dbReference type="InterPro" id="IPR041219">
    <property type="entry name" value="Phage_lysozyme2"/>
</dbReference>
<sequence>MALIISNAYLSQSQMTDNAQYIADYLINKGWTRNAIAGILGNMQRESTLNPGLWESLIYGNMSGGYGLVQWTPATDYTSWADARGYPWGNNTGNPAAYFNGQLECILWEVANNQQWIATSSFNFSFSAFTKSTQSPEYLAEAFMRNYERPGVLALEERRQNARYWFENLTYGSSTVIKNAVEWAVAIANDNSHGYSQDNRWGPDYDCSSLLISAWQQAGVPVKDKGASYTGNMYDAFIACGFQDVTNSVDMASGSGIIYGDVLLNHVNHTAMSIGNGRMVQASSNRGNPQTGDQDGTEIWTCGYYNYPWNCVLRYPGGSTPPTPTGVSLVRWIPG</sequence>